<gene>
    <name evidence="1" type="ORF">SAMN04489757_11264</name>
</gene>
<dbReference type="EMBL" id="FOWD01000012">
    <property type="protein sequence ID" value="SFO19245.1"/>
    <property type="molecule type" value="Genomic_DNA"/>
</dbReference>
<dbReference type="OrthoDB" id="1756662at2"/>
<evidence type="ECO:0000313" key="2">
    <source>
        <dbReference type="Proteomes" id="UP000198806"/>
    </source>
</evidence>
<evidence type="ECO:0000313" key="1">
    <source>
        <dbReference type="EMBL" id="SFO19245.1"/>
    </source>
</evidence>
<dbReference type="AlphaFoldDB" id="A0A1I5F647"/>
<dbReference type="RefSeq" id="WP_091686151.1">
    <property type="nucleotide sequence ID" value="NZ_BAABFM010000014.1"/>
</dbReference>
<protein>
    <submittedName>
        <fullName evidence="1">Uncharacterized protein</fullName>
    </submittedName>
</protein>
<reference evidence="1 2" key="1">
    <citation type="submission" date="2016-10" db="EMBL/GenBank/DDBJ databases">
        <authorList>
            <person name="de Groot N.N."/>
        </authorList>
    </citation>
    <scope>NUCLEOTIDE SEQUENCE [LARGE SCALE GENOMIC DNA]</scope>
    <source>
        <strain evidence="1 2">DSM 1283</strain>
    </source>
</reference>
<dbReference type="Proteomes" id="UP000198806">
    <property type="component" value="Unassembled WGS sequence"/>
</dbReference>
<keyword evidence="2" id="KW-1185">Reference proteome</keyword>
<name>A0A1I5F647_9FIRM</name>
<sequence length="190" mass="22023">MRSSVKILNIYLDSFRANIYTVEPFRMIGLIDVNIKYIYGIERVTLAFYRSSGTYSGKIKGLWYPIVGIKTKTGRFTEFSDNINYILTNTTKDGSADKGWLVKSLFFGNSYVDKNLMKGFSVGPHYNKLLEIGKTLKDLYESRNFYNIDSLDAHYLNAEVFSKDIYLDNTHSQRENFETFIVDLYNQSLL</sequence>
<proteinExistence type="predicted"/>
<accession>A0A1I5F647</accession>
<organism evidence="1 2">
    <name type="scientific">Anaerocolumna aminovalerica</name>
    <dbReference type="NCBI Taxonomy" id="1527"/>
    <lineage>
        <taxon>Bacteria</taxon>
        <taxon>Bacillati</taxon>
        <taxon>Bacillota</taxon>
        <taxon>Clostridia</taxon>
        <taxon>Lachnospirales</taxon>
        <taxon>Lachnospiraceae</taxon>
        <taxon>Anaerocolumna</taxon>
    </lineage>
</organism>
<dbReference type="STRING" id="1527.SAMN04489757_11264"/>